<dbReference type="InterPro" id="IPR014710">
    <property type="entry name" value="RmlC-like_jellyroll"/>
</dbReference>
<evidence type="ECO:0000256" key="10">
    <source>
        <dbReference type="PIRSR" id="PIRSR036894-2"/>
    </source>
</evidence>
<organism evidence="13 14">
    <name type="scientific">Tepidimicrobium xylanilyticum</name>
    <dbReference type="NCBI Taxonomy" id="1123352"/>
    <lineage>
        <taxon>Bacteria</taxon>
        <taxon>Bacillati</taxon>
        <taxon>Bacillota</taxon>
        <taxon>Tissierellia</taxon>
        <taxon>Tissierellales</taxon>
        <taxon>Tepidimicrobiaceae</taxon>
        <taxon>Tepidimicrobium</taxon>
    </lineage>
</organism>
<feature type="domain" description="Phosphomannose isomerase type I catalytic" evidence="11">
    <location>
        <begin position="5"/>
        <end position="103"/>
    </location>
</feature>
<dbReference type="EC" id="5.3.1.8" evidence="3"/>
<feature type="binding site" evidence="9">
    <location>
        <position position="114"/>
    </location>
    <ligand>
        <name>Zn(2+)</name>
        <dbReference type="ChEBI" id="CHEBI:29105"/>
    </ligand>
</feature>
<dbReference type="GO" id="GO:0005975">
    <property type="term" value="P:carbohydrate metabolic process"/>
    <property type="evidence" value="ECO:0007669"/>
    <property type="project" value="InterPro"/>
</dbReference>
<gene>
    <name evidence="13" type="ORF">SAMN05660923_01221</name>
</gene>
<evidence type="ECO:0000256" key="7">
    <source>
        <dbReference type="ARBA" id="ARBA00029741"/>
    </source>
</evidence>
<dbReference type="NCBIfam" id="TIGR00218">
    <property type="entry name" value="manA"/>
    <property type="match status" value="1"/>
</dbReference>
<feature type="binding site" evidence="9">
    <location>
        <position position="171"/>
    </location>
    <ligand>
        <name>Zn(2+)</name>
        <dbReference type="ChEBI" id="CHEBI:29105"/>
    </ligand>
</feature>
<comment type="cofactor">
    <cofactor evidence="9">
        <name>Zn(2+)</name>
        <dbReference type="ChEBI" id="CHEBI:29105"/>
    </cofactor>
    <text evidence="9">Binds 1 zinc ion per subunit.</text>
</comment>
<dbReference type="InterPro" id="IPR001250">
    <property type="entry name" value="Man6P_Isoase-1"/>
</dbReference>
<sequence>MYPLKFENLYYKKIWGGERLKRFRDNVPEGKIGESWDVACHRNGISVVSNGEFKGIRLDQLIDIYGEKLLGSKISKERFPLLVKILDSNDKLSVQVHPDDKYALTNEGEVGKTETWYIMDAQEGASIILGTKNCTKEEFKEAIENDNIDEYLNVIQVRKGDVYYIKPGLIHSLGPGITAIEIQQNSDITYRVYDYNRGREVHIEKAFQVMDFRIEGKKSRGIKIESENYDKTYYCLNPHFVLELYDIRKNLLGASDKERFHIYTCVEGEGTIIYNNGEEKLSLGDSIFIPASLGRYQISGSLKLLKFYVPCVPKVEKEILEHIR</sequence>
<keyword evidence="6 13" id="KW-0413">Isomerase</keyword>
<evidence type="ECO:0000256" key="8">
    <source>
        <dbReference type="ARBA" id="ARBA00030762"/>
    </source>
</evidence>
<keyword evidence="4 9" id="KW-0479">Metal-binding</keyword>
<dbReference type="InterPro" id="IPR011051">
    <property type="entry name" value="RmlC_Cupin_sf"/>
</dbReference>
<dbReference type="RefSeq" id="WP_093751839.1">
    <property type="nucleotide sequence ID" value="NZ_BSYN01000001.1"/>
</dbReference>
<dbReference type="Pfam" id="PF21621">
    <property type="entry name" value="MPI_cupin_dom"/>
    <property type="match status" value="1"/>
</dbReference>
<dbReference type="InterPro" id="IPR014628">
    <property type="entry name" value="Man6P_isomerase_Firm_short"/>
</dbReference>
<evidence type="ECO:0000256" key="9">
    <source>
        <dbReference type="PIRSR" id="PIRSR036894-1"/>
    </source>
</evidence>
<feature type="domain" description="Mannose-6-phosphate isomerase cupin" evidence="12">
    <location>
        <begin position="237"/>
        <end position="308"/>
    </location>
</feature>
<dbReference type="PANTHER" id="PTHR42742:SF3">
    <property type="entry name" value="FRUCTOKINASE"/>
    <property type="match status" value="1"/>
</dbReference>
<dbReference type="OrthoDB" id="9808275at2"/>
<evidence type="ECO:0000256" key="6">
    <source>
        <dbReference type="ARBA" id="ARBA00023235"/>
    </source>
</evidence>
<dbReference type="InterPro" id="IPR051804">
    <property type="entry name" value="Carb_Metab_Reg_Kinase/Isom"/>
</dbReference>
<feature type="active site" evidence="10">
    <location>
        <position position="191"/>
    </location>
</feature>
<evidence type="ECO:0000256" key="4">
    <source>
        <dbReference type="ARBA" id="ARBA00022723"/>
    </source>
</evidence>
<dbReference type="Pfam" id="PF20511">
    <property type="entry name" value="PMI_typeI_cat"/>
    <property type="match status" value="1"/>
</dbReference>
<dbReference type="InterPro" id="IPR049071">
    <property type="entry name" value="MPI_cupin_dom"/>
</dbReference>
<evidence type="ECO:0000256" key="5">
    <source>
        <dbReference type="ARBA" id="ARBA00022833"/>
    </source>
</evidence>
<evidence type="ECO:0000256" key="1">
    <source>
        <dbReference type="ARBA" id="ARBA00000757"/>
    </source>
</evidence>
<dbReference type="Proteomes" id="UP000198828">
    <property type="component" value="Unassembled WGS sequence"/>
</dbReference>
<dbReference type="CDD" id="cd07010">
    <property type="entry name" value="cupin_PMI_type_I_N_bac"/>
    <property type="match status" value="1"/>
</dbReference>
<accession>A0A1H2WCY8</accession>
<keyword evidence="14" id="KW-1185">Reference proteome</keyword>
<comment type="catalytic activity">
    <reaction evidence="1">
        <text>D-mannose 6-phosphate = D-fructose 6-phosphate</text>
        <dbReference type="Rhea" id="RHEA:12356"/>
        <dbReference type="ChEBI" id="CHEBI:58735"/>
        <dbReference type="ChEBI" id="CHEBI:61527"/>
        <dbReference type="EC" id="5.3.1.8"/>
    </reaction>
</comment>
<dbReference type="AlphaFoldDB" id="A0A1H2WCY8"/>
<protein>
    <recommendedName>
        <fullName evidence="3">mannose-6-phosphate isomerase</fullName>
        <ecNumber evidence="3">5.3.1.8</ecNumber>
    </recommendedName>
    <alternativeName>
        <fullName evidence="7">Phosphohexomutase</fullName>
    </alternativeName>
    <alternativeName>
        <fullName evidence="8">Phosphomannose isomerase</fullName>
    </alternativeName>
</protein>
<proteinExistence type="inferred from homology"/>
<dbReference type="SUPFAM" id="SSF51182">
    <property type="entry name" value="RmlC-like cupins"/>
    <property type="match status" value="1"/>
</dbReference>
<evidence type="ECO:0000259" key="11">
    <source>
        <dbReference type="Pfam" id="PF20511"/>
    </source>
</evidence>
<evidence type="ECO:0000313" key="13">
    <source>
        <dbReference type="EMBL" id="SDW78411.1"/>
    </source>
</evidence>
<evidence type="ECO:0000259" key="12">
    <source>
        <dbReference type="Pfam" id="PF21621"/>
    </source>
</evidence>
<feature type="binding site" evidence="9">
    <location>
        <position position="97"/>
    </location>
    <ligand>
        <name>Zn(2+)</name>
        <dbReference type="ChEBI" id="CHEBI:29105"/>
    </ligand>
</feature>
<dbReference type="EMBL" id="FNNG01000004">
    <property type="protein sequence ID" value="SDW78411.1"/>
    <property type="molecule type" value="Genomic_DNA"/>
</dbReference>
<dbReference type="PANTHER" id="PTHR42742">
    <property type="entry name" value="TRANSCRIPTIONAL REPRESSOR MPRA"/>
    <property type="match status" value="1"/>
</dbReference>
<evidence type="ECO:0000256" key="2">
    <source>
        <dbReference type="ARBA" id="ARBA00010772"/>
    </source>
</evidence>
<comment type="similarity">
    <text evidence="2">Belongs to the mannose-6-phosphate isomerase type 1 family.</text>
</comment>
<dbReference type="GO" id="GO:0004476">
    <property type="term" value="F:mannose-6-phosphate isomerase activity"/>
    <property type="evidence" value="ECO:0007669"/>
    <property type="project" value="UniProtKB-EC"/>
</dbReference>
<dbReference type="InterPro" id="IPR046457">
    <property type="entry name" value="PMI_typeI_cat"/>
</dbReference>
<keyword evidence="5 9" id="KW-0862">Zinc</keyword>
<reference evidence="13 14" key="1">
    <citation type="submission" date="2016-10" db="EMBL/GenBank/DDBJ databases">
        <authorList>
            <person name="de Groot N.N."/>
        </authorList>
    </citation>
    <scope>NUCLEOTIDE SEQUENCE [LARGE SCALE GENOMIC DNA]</scope>
    <source>
        <strain evidence="13 14">DSM 23310</strain>
    </source>
</reference>
<dbReference type="Gene3D" id="2.60.120.10">
    <property type="entry name" value="Jelly Rolls"/>
    <property type="match status" value="2"/>
</dbReference>
<name>A0A1H2WCY8_9FIRM</name>
<evidence type="ECO:0000256" key="3">
    <source>
        <dbReference type="ARBA" id="ARBA00011956"/>
    </source>
</evidence>
<dbReference type="PIRSF" id="PIRSF036894">
    <property type="entry name" value="PMI_Firm_short"/>
    <property type="match status" value="1"/>
</dbReference>
<dbReference type="GO" id="GO:0008270">
    <property type="term" value="F:zinc ion binding"/>
    <property type="evidence" value="ECO:0007669"/>
    <property type="project" value="InterPro"/>
</dbReference>
<evidence type="ECO:0000313" key="14">
    <source>
        <dbReference type="Proteomes" id="UP000198828"/>
    </source>
</evidence>